<comment type="caution">
    <text evidence="1">The sequence shown here is derived from an EMBL/GenBank/DDBJ whole genome shotgun (WGS) entry which is preliminary data.</text>
</comment>
<keyword evidence="2" id="KW-1185">Reference proteome</keyword>
<dbReference type="EMBL" id="WKJM01000039">
    <property type="protein sequence ID" value="MRX11621.1"/>
    <property type="molecule type" value="Genomic_DNA"/>
</dbReference>
<gene>
    <name evidence="1" type="ORF">GJ697_27720</name>
</gene>
<reference evidence="1 2" key="1">
    <citation type="submission" date="2019-11" db="EMBL/GenBank/DDBJ databases">
        <title>Novel species isolated from a subtropical stream in China.</title>
        <authorList>
            <person name="Lu H."/>
        </authorList>
    </citation>
    <scope>NUCLEOTIDE SEQUENCE [LARGE SCALE GENOMIC DNA]</scope>
    <source>
        <strain evidence="1 2">FT25W</strain>
    </source>
</reference>
<name>A0A6L5QS11_9BURK</name>
<accession>A0A6L5QS11</accession>
<protein>
    <recommendedName>
        <fullName evidence="3">Glycosyltransferase family 1 protein</fullName>
    </recommendedName>
</protein>
<sequence length="294" mass="33154">MANPVINLVLLKAYVTDEPSVFDDTAHSVQHYLKLAGFDTRLSCNMIYPDALNIIWGVGAHGAPPLEEIRKVARPEFSIIFNMEQISSSSALVSEEYQQLISEYRVLDYSQHNVAALLARFPNMRCQEFPLLPKPLFAGDFAVDWAPAEPRPDVAFWGVLNDRRKALLHTLQLQGRSVQLVSRNYGKNLSAAIARTRLCLNVHYYDSAIFELARCLRPLAMGMPIVSEVSRLPGLVDWRQSGIVFSEYDDLAASCGQLLEQPELAAYSVRKTQHFLNNPDWPELTRQTMLSMLS</sequence>
<evidence type="ECO:0000313" key="2">
    <source>
        <dbReference type="Proteomes" id="UP000481037"/>
    </source>
</evidence>
<evidence type="ECO:0000313" key="1">
    <source>
        <dbReference type="EMBL" id="MRX11621.1"/>
    </source>
</evidence>
<dbReference type="RefSeq" id="WP_154370212.1">
    <property type="nucleotide sequence ID" value="NZ_WKJM01000039.1"/>
</dbReference>
<dbReference type="AlphaFoldDB" id="A0A6L5QS11"/>
<organism evidence="1 2">
    <name type="scientific">Duganella alba</name>
    <dbReference type="NCBI Taxonomy" id="2666081"/>
    <lineage>
        <taxon>Bacteria</taxon>
        <taxon>Pseudomonadati</taxon>
        <taxon>Pseudomonadota</taxon>
        <taxon>Betaproteobacteria</taxon>
        <taxon>Burkholderiales</taxon>
        <taxon>Oxalobacteraceae</taxon>
        <taxon>Telluria group</taxon>
        <taxon>Duganella</taxon>
    </lineage>
</organism>
<proteinExistence type="predicted"/>
<dbReference type="Proteomes" id="UP000481037">
    <property type="component" value="Unassembled WGS sequence"/>
</dbReference>
<evidence type="ECO:0008006" key="3">
    <source>
        <dbReference type="Google" id="ProtNLM"/>
    </source>
</evidence>